<dbReference type="GO" id="GO:0030170">
    <property type="term" value="F:pyridoxal phosphate binding"/>
    <property type="evidence" value="ECO:0007669"/>
    <property type="project" value="InterPro"/>
</dbReference>
<evidence type="ECO:0000313" key="3">
    <source>
        <dbReference type="WBParaSite" id="PSAMB.scaffold12202size2890.g34702.t1"/>
    </source>
</evidence>
<evidence type="ECO:0000313" key="2">
    <source>
        <dbReference type="Proteomes" id="UP000887566"/>
    </source>
</evidence>
<dbReference type="WBParaSite" id="PSAMB.scaffold12202size2890.g34702.t1">
    <property type="protein sequence ID" value="PSAMB.scaffold12202size2890.g34702.t1"/>
    <property type="gene ID" value="PSAMB.scaffold12202size2890.g34702"/>
</dbReference>
<dbReference type="Proteomes" id="UP000887566">
    <property type="component" value="Unplaced"/>
</dbReference>
<dbReference type="SUPFAM" id="SSF50800">
    <property type="entry name" value="PK beta-barrel domain-like"/>
    <property type="match status" value="1"/>
</dbReference>
<organism evidence="2 3">
    <name type="scientific">Plectus sambesii</name>
    <dbReference type="NCBI Taxonomy" id="2011161"/>
    <lineage>
        <taxon>Eukaryota</taxon>
        <taxon>Metazoa</taxon>
        <taxon>Ecdysozoa</taxon>
        <taxon>Nematoda</taxon>
        <taxon>Chromadorea</taxon>
        <taxon>Plectida</taxon>
        <taxon>Plectina</taxon>
        <taxon>Plectoidea</taxon>
        <taxon>Plectidae</taxon>
        <taxon>Plectus</taxon>
    </lineage>
</organism>
<reference evidence="3" key="1">
    <citation type="submission" date="2022-11" db="UniProtKB">
        <authorList>
            <consortium name="WormBaseParasite"/>
        </authorList>
    </citation>
    <scope>IDENTIFICATION</scope>
</reference>
<dbReference type="Pfam" id="PF03473">
    <property type="entry name" value="MOSC"/>
    <property type="match status" value="1"/>
</dbReference>
<evidence type="ECO:0000259" key="1">
    <source>
        <dbReference type="PROSITE" id="PS51340"/>
    </source>
</evidence>
<name>A0A914UUE0_9BILA</name>
<dbReference type="InterPro" id="IPR005302">
    <property type="entry name" value="MoCF_Sase_C"/>
</dbReference>
<accession>A0A914UUE0</accession>
<dbReference type="InterPro" id="IPR005303">
    <property type="entry name" value="MOCOS_middle"/>
</dbReference>
<feature type="domain" description="MOSC" evidence="1">
    <location>
        <begin position="106"/>
        <end position="258"/>
    </location>
</feature>
<proteinExistence type="predicted"/>
<dbReference type="AlphaFoldDB" id="A0A914UUE0"/>
<dbReference type="SUPFAM" id="SSF141673">
    <property type="entry name" value="MOSC N-terminal domain-like"/>
    <property type="match status" value="1"/>
</dbReference>
<dbReference type="InterPro" id="IPR011037">
    <property type="entry name" value="Pyrv_Knase-like_insert_dom_sf"/>
</dbReference>
<dbReference type="Pfam" id="PF03476">
    <property type="entry name" value="MOSC_N"/>
    <property type="match status" value="1"/>
</dbReference>
<dbReference type="PROSITE" id="PS51340">
    <property type="entry name" value="MOSC"/>
    <property type="match status" value="1"/>
</dbReference>
<sequence>MRVDNWTLSATGLAFDRNWMVTSKDGIGLLQKRCARLCFIEALVDREAQTLSLSAPELLVSSVQVPLCSSDLLSDQQRVCSDRVSTADCGDAVAAWLESAIEESGCRLRRQTDEIERSSRRNPGDRVSLVNEAQYLLINRASVRVLSEIVGIGEDELVGRFRPNFVVDGLEPFAEEACNSIQIASLSFKVVGLCTRCQMICIDQSTGQKDTGLLTALRDSRQGRKLTFGVYLSLSCEEDAAISVATDGLAQGVMFSVGDKRAAFKIECSDTPPHVRLCPTY</sequence>
<dbReference type="GO" id="GO:0003824">
    <property type="term" value="F:catalytic activity"/>
    <property type="evidence" value="ECO:0007669"/>
    <property type="project" value="InterPro"/>
</dbReference>
<dbReference type="GO" id="GO:0030151">
    <property type="term" value="F:molybdenum ion binding"/>
    <property type="evidence" value="ECO:0007669"/>
    <property type="project" value="InterPro"/>
</dbReference>
<protein>
    <submittedName>
        <fullName evidence="3">MOSC domain-containing protein</fullName>
    </submittedName>
</protein>
<keyword evidence="2" id="KW-1185">Reference proteome</keyword>